<dbReference type="InParanoid" id="A0A1Q5PYT4"/>
<evidence type="ECO:0000313" key="2">
    <source>
        <dbReference type="Proteomes" id="UP000185612"/>
    </source>
</evidence>
<dbReference type="AlphaFoldDB" id="A0A1Q5PYT4"/>
<organism evidence="1 2">
    <name type="scientific">Buchananella hordeovulneris</name>
    <dbReference type="NCBI Taxonomy" id="52770"/>
    <lineage>
        <taxon>Bacteria</taxon>
        <taxon>Bacillati</taxon>
        <taxon>Actinomycetota</taxon>
        <taxon>Actinomycetes</taxon>
        <taxon>Actinomycetales</taxon>
        <taxon>Actinomycetaceae</taxon>
        <taxon>Buchananella</taxon>
    </lineage>
</organism>
<keyword evidence="2" id="KW-1185">Reference proteome</keyword>
<protein>
    <recommendedName>
        <fullName evidence="3">DUF4178 domain-containing protein</fullName>
    </recommendedName>
</protein>
<dbReference type="RefSeq" id="WP_073822542.1">
    <property type="nucleotide sequence ID" value="NZ_MQVS01000001.1"/>
</dbReference>
<dbReference type="OrthoDB" id="9784977at2"/>
<reference evidence="2" key="1">
    <citation type="submission" date="2016-12" db="EMBL/GenBank/DDBJ databases">
        <authorList>
            <person name="Meng X."/>
        </authorList>
    </citation>
    <scope>NUCLEOTIDE SEQUENCE [LARGE SCALE GENOMIC DNA]</scope>
    <source>
        <strain evidence="2">DSM 20732</strain>
    </source>
</reference>
<sequence>MTRFRAQVVPGEELTVGPRTLKVRGGVLLRQWDEDDQTHYYWEEWQIAGLDDPDSWLEFDHYLDEVCLYQPVYFVDALNPELLRPRARFALPDDEGNLNQIFVEEVGVGEVVAAVGETDRHLQPGDELAYAALRCYVGGIESEVSAERYGQRDYLAYTKLRLDLAQQREVFGRQIASFELD</sequence>
<comment type="caution">
    <text evidence="1">The sequence shown here is derived from an EMBL/GenBank/DDBJ whole genome shotgun (WGS) entry which is preliminary data.</text>
</comment>
<gene>
    <name evidence="1" type="ORF">BSZ40_01405</name>
</gene>
<accession>A0A1Q5PYT4</accession>
<evidence type="ECO:0000313" key="1">
    <source>
        <dbReference type="EMBL" id="OKL52788.1"/>
    </source>
</evidence>
<proteinExistence type="predicted"/>
<dbReference type="STRING" id="52770.BSZ40_01405"/>
<dbReference type="EMBL" id="MQVS01000001">
    <property type="protein sequence ID" value="OKL52788.1"/>
    <property type="molecule type" value="Genomic_DNA"/>
</dbReference>
<name>A0A1Q5PYT4_9ACTO</name>
<dbReference type="Proteomes" id="UP000185612">
    <property type="component" value="Unassembled WGS sequence"/>
</dbReference>
<evidence type="ECO:0008006" key="3">
    <source>
        <dbReference type="Google" id="ProtNLM"/>
    </source>
</evidence>